<proteinExistence type="inferred from homology"/>
<name>A0A9D1EYP1_9BACT</name>
<feature type="domain" description="Phage integrase central" evidence="5">
    <location>
        <begin position="135"/>
        <end position="215"/>
    </location>
</feature>
<dbReference type="PANTHER" id="PTHR30629">
    <property type="entry name" value="PROPHAGE INTEGRASE"/>
    <property type="match status" value="1"/>
</dbReference>
<evidence type="ECO:0000259" key="5">
    <source>
        <dbReference type="Pfam" id="PF22022"/>
    </source>
</evidence>
<dbReference type="PANTHER" id="PTHR30629:SF2">
    <property type="entry name" value="PROPHAGE INTEGRASE INTS-RELATED"/>
    <property type="match status" value="1"/>
</dbReference>
<keyword evidence="4" id="KW-0233">DNA recombination</keyword>
<dbReference type="Gene3D" id="1.10.150.130">
    <property type="match status" value="1"/>
</dbReference>
<dbReference type="InterPro" id="IPR053876">
    <property type="entry name" value="Phage_int_M"/>
</dbReference>
<dbReference type="Gene3D" id="1.10.443.10">
    <property type="entry name" value="Intergrase catalytic core"/>
    <property type="match status" value="1"/>
</dbReference>
<gene>
    <name evidence="6" type="ORF">IAC10_07200</name>
</gene>
<evidence type="ECO:0000256" key="2">
    <source>
        <dbReference type="ARBA" id="ARBA00022908"/>
    </source>
</evidence>
<comment type="similarity">
    <text evidence="1">Belongs to the 'phage' integrase family.</text>
</comment>
<keyword evidence="3" id="KW-0238">DNA-binding</keyword>
<reference evidence="6" key="2">
    <citation type="journal article" date="2021" name="PeerJ">
        <title>Extensive microbial diversity within the chicken gut microbiome revealed by metagenomics and culture.</title>
        <authorList>
            <person name="Gilroy R."/>
            <person name="Ravi A."/>
            <person name="Getino M."/>
            <person name="Pursley I."/>
            <person name="Horton D.L."/>
            <person name="Alikhan N.F."/>
            <person name="Baker D."/>
            <person name="Gharbi K."/>
            <person name="Hall N."/>
            <person name="Watson M."/>
            <person name="Adriaenssens E.M."/>
            <person name="Foster-Nyarko E."/>
            <person name="Jarju S."/>
            <person name="Secka A."/>
            <person name="Antonio M."/>
            <person name="Oren A."/>
            <person name="Chaudhuri R.R."/>
            <person name="La Ragione R."/>
            <person name="Hildebrand F."/>
            <person name="Pallen M.J."/>
        </authorList>
    </citation>
    <scope>NUCLEOTIDE SEQUENCE</scope>
    <source>
        <strain evidence="6">6276</strain>
    </source>
</reference>
<evidence type="ECO:0000313" key="7">
    <source>
        <dbReference type="Proteomes" id="UP000823928"/>
    </source>
</evidence>
<dbReference type="GO" id="GO:0003677">
    <property type="term" value="F:DNA binding"/>
    <property type="evidence" value="ECO:0007669"/>
    <property type="project" value="UniProtKB-KW"/>
</dbReference>
<organism evidence="6 7">
    <name type="scientific">Candidatus Scatousia excrementigallinarum</name>
    <dbReference type="NCBI Taxonomy" id="2840935"/>
    <lineage>
        <taxon>Bacteria</taxon>
        <taxon>Candidatus Scatousia</taxon>
    </lineage>
</organism>
<dbReference type="Pfam" id="PF22022">
    <property type="entry name" value="Phage_int_M"/>
    <property type="match status" value="1"/>
</dbReference>
<comment type="caution">
    <text evidence="6">The sequence shown here is derived from an EMBL/GenBank/DDBJ whole genome shotgun (WGS) entry which is preliminary data.</text>
</comment>
<accession>A0A9D1EYP1</accession>
<evidence type="ECO:0000313" key="6">
    <source>
        <dbReference type="EMBL" id="HIS36401.1"/>
    </source>
</evidence>
<dbReference type="Proteomes" id="UP000823928">
    <property type="component" value="Unassembled WGS sequence"/>
</dbReference>
<dbReference type="GO" id="GO:0015074">
    <property type="term" value="P:DNA integration"/>
    <property type="evidence" value="ECO:0007669"/>
    <property type="project" value="UniProtKB-KW"/>
</dbReference>
<evidence type="ECO:0000256" key="3">
    <source>
        <dbReference type="ARBA" id="ARBA00023125"/>
    </source>
</evidence>
<sequence length="377" mass="43554">MQRAADSVTLETLKNLVAPNKSNAASVQGETAKTLGRKSKPGFTLSKKEIKSMPEKYRKIFACEDRIIPYRFHKGVYEAHYRRDGFKVFACAKNFDEMRKKFISKLLEQMNGEMPLPASPKRREETAHVHSNARFADYLHEWLEIKRKTCKGSTCKEYERLCATNLLPAFGELPITNITRQALQQYLFQFIDAGKHRTAEKLHQILCCVFDLACEDLHILSPMKKIVLPYHEPKKGSALTKEEEKTLVDFCIEHKDNEASSALLVLLYFGLRRSELKTISVENEMLTCITSKTKMGRSEVKRSIPFTPVFKRVLPYVDFEKAKHTNVNTIYTTFKRLLPNHHTHELRYNFITRAKECVQNGNLKIFIASKQPKFNAQ</sequence>
<dbReference type="GO" id="GO:0006310">
    <property type="term" value="P:DNA recombination"/>
    <property type="evidence" value="ECO:0007669"/>
    <property type="project" value="UniProtKB-KW"/>
</dbReference>
<dbReference type="InterPro" id="IPR013762">
    <property type="entry name" value="Integrase-like_cat_sf"/>
</dbReference>
<evidence type="ECO:0000256" key="1">
    <source>
        <dbReference type="ARBA" id="ARBA00008857"/>
    </source>
</evidence>
<evidence type="ECO:0000256" key="4">
    <source>
        <dbReference type="ARBA" id="ARBA00023172"/>
    </source>
</evidence>
<dbReference type="AlphaFoldDB" id="A0A9D1EYP1"/>
<reference evidence="6" key="1">
    <citation type="submission" date="2020-10" db="EMBL/GenBank/DDBJ databases">
        <authorList>
            <person name="Gilroy R."/>
        </authorList>
    </citation>
    <scope>NUCLEOTIDE SEQUENCE</scope>
    <source>
        <strain evidence="6">6276</strain>
    </source>
</reference>
<protein>
    <submittedName>
        <fullName evidence="6">Tyrosine-type recombinase/integrase family protein</fullName>
    </submittedName>
</protein>
<dbReference type="EMBL" id="DVIU01000139">
    <property type="protein sequence ID" value="HIS36401.1"/>
    <property type="molecule type" value="Genomic_DNA"/>
</dbReference>
<dbReference type="SUPFAM" id="SSF56349">
    <property type="entry name" value="DNA breaking-rejoining enzymes"/>
    <property type="match status" value="1"/>
</dbReference>
<keyword evidence="2" id="KW-0229">DNA integration</keyword>
<dbReference type="InterPro" id="IPR011010">
    <property type="entry name" value="DNA_brk_join_enz"/>
</dbReference>
<dbReference type="InterPro" id="IPR050808">
    <property type="entry name" value="Phage_Integrase"/>
</dbReference>
<dbReference type="InterPro" id="IPR010998">
    <property type="entry name" value="Integrase_recombinase_N"/>
</dbReference>